<dbReference type="PANTHER" id="PTHR14207">
    <property type="entry name" value="STEROL ISOMERASE"/>
    <property type="match status" value="1"/>
</dbReference>
<dbReference type="Pfam" id="PF05241">
    <property type="entry name" value="EBP"/>
    <property type="match status" value="1"/>
</dbReference>
<feature type="domain" description="EXPERA" evidence="15">
    <location>
        <begin position="61"/>
        <end position="216"/>
    </location>
</feature>
<evidence type="ECO:0000313" key="16">
    <source>
        <dbReference type="EMBL" id="KAK3379494.1"/>
    </source>
</evidence>
<reference evidence="16" key="2">
    <citation type="submission" date="2023-06" db="EMBL/GenBank/DDBJ databases">
        <authorList>
            <consortium name="Lawrence Berkeley National Laboratory"/>
            <person name="Haridas S."/>
            <person name="Hensen N."/>
            <person name="Bonometti L."/>
            <person name="Westerberg I."/>
            <person name="Brannstrom I.O."/>
            <person name="Guillou S."/>
            <person name="Cros-Aarteil S."/>
            <person name="Calhoun S."/>
            <person name="Kuo A."/>
            <person name="Mondo S."/>
            <person name="Pangilinan J."/>
            <person name="Riley R."/>
            <person name="Labutti K."/>
            <person name="Andreopoulos B."/>
            <person name="Lipzen A."/>
            <person name="Chen C."/>
            <person name="Yanf M."/>
            <person name="Daum C."/>
            <person name="Ng V."/>
            <person name="Clum A."/>
            <person name="Steindorff A."/>
            <person name="Ohm R."/>
            <person name="Martin F."/>
            <person name="Silar P."/>
            <person name="Natvig D."/>
            <person name="Lalanne C."/>
            <person name="Gautier V."/>
            <person name="Ament-Velasquez S.L."/>
            <person name="Kruys A."/>
            <person name="Hutchinson M.I."/>
            <person name="Powell A.J."/>
            <person name="Barry K."/>
            <person name="Miller A.N."/>
            <person name="Grigoriev I.V."/>
            <person name="Debuchy R."/>
            <person name="Gladieux P."/>
            <person name="Thoren M.H."/>
            <person name="Johannesson H."/>
        </authorList>
    </citation>
    <scope>NUCLEOTIDE SEQUENCE</scope>
    <source>
        <strain evidence="16">CBS 958.72</strain>
    </source>
</reference>
<evidence type="ECO:0000256" key="5">
    <source>
        <dbReference type="ARBA" id="ARBA00022955"/>
    </source>
</evidence>
<evidence type="ECO:0000256" key="10">
    <source>
        <dbReference type="ARBA" id="ARBA00023166"/>
    </source>
</evidence>
<keyword evidence="12" id="KW-0413">Isomerase</keyword>
<keyword evidence="9 13" id="KW-0472">Membrane</keyword>
<comment type="subcellular location">
    <subcellularLocation>
        <location evidence="1">Membrane</location>
        <topology evidence="1">Multi-pass membrane protein</topology>
    </subcellularLocation>
</comment>
<dbReference type="AlphaFoldDB" id="A0AAE0KMN7"/>
<dbReference type="GO" id="GO:0005783">
    <property type="term" value="C:endoplasmic reticulum"/>
    <property type="evidence" value="ECO:0007669"/>
    <property type="project" value="TreeGrafter"/>
</dbReference>
<dbReference type="EMBL" id="JAULSN010000002">
    <property type="protein sequence ID" value="KAK3379494.1"/>
    <property type="molecule type" value="Genomic_DNA"/>
</dbReference>
<accession>A0AAE0KMN7</accession>
<evidence type="ECO:0000256" key="11">
    <source>
        <dbReference type="ARBA" id="ARBA00023221"/>
    </source>
</evidence>
<feature type="transmembrane region" description="Helical" evidence="14">
    <location>
        <begin position="157"/>
        <end position="175"/>
    </location>
</feature>
<keyword evidence="11" id="KW-0753">Steroid metabolism</keyword>
<evidence type="ECO:0000256" key="1">
    <source>
        <dbReference type="ARBA" id="ARBA00004141"/>
    </source>
</evidence>
<evidence type="ECO:0000313" key="17">
    <source>
        <dbReference type="Proteomes" id="UP001287356"/>
    </source>
</evidence>
<dbReference type="GO" id="GO:0016020">
    <property type="term" value="C:membrane"/>
    <property type="evidence" value="ECO:0007669"/>
    <property type="project" value="UniProtKB-SubCell"/>
</dbReference>
<keyword evidence="5" id="KW-0752">Steroid biosynthesis</keyword>
<keyword evidence="17" id="KW-1185">Reference proteome</keyword>
<evidence type="ECO:0000256" key="2">
    <source>
        <dbReference type="ARBA" id="ARBA00008337"/>
    </source>
</evidence>
<comment type="caution">
    <text evidence="16">The sequence shown here is derived from an EMBL/GenBank/DDBJ whole genome shotgun (WGS) entry which is preliminary data.</text>
</comment>
<dbReference type="GO" id="GO:0016126">
    <property type="term" value="P:sterol biosynthetic process"/>
    <property type="evidence" value="ECO:0007669"/>
    <property type="project" value="UniProtKB-KW"/>
</dbReference>
<evidence type="ECO:0000256" key="3">
    <source>
        <dbReference type="ARBA" id="ARBA00022516"/>
    </source>
</evidence>
<comment type="similarity">
    <text evidence="2">Belongs to the EBP family.</text>
</comment>
<protein>
    <submittedName>
        <fullName evidence="16">Emopamil-binding protein</fullName>
    </submittedName>
</protein>
<dbReference type="PANTHER" id="PTHR14207:SF0">
    <property type="entry name" value="3-BETA-HYDROXYSTEROID-DELTA(8),DELTA(7)-ISOMERASE"/>
    <property type="match status" value="1"/>
</dbReference>
<evidence type="ECO:0000256" key="14">
    <source>
        <dbReference type="SAM" id="Phobius"/>
    </source>
</evidence>
<keyword evidence="7" id="KW-0756">Sterol biosynthesis</keyword>
<reference evidence="16" key="1">
    <citation type="journal article" date="2023" name="Mol. Phylogenet. Evol.">
        <title>Genome-scale phylogeny and comparative genomics of the fungal order Sordariales.</title>
        <authorList>
            <person name="Hensen N."/>
            <person name="Bonometti L."/>
            <person name="Westerberg I."/>
            <person name="Brannstrom I.O."/>
            <person name="Guillou S."/>
            <person name="Cros-Aarteil S."/>
            <person name="Calhoun S."/>
            <person name="Haridas S."/>
            <person name="Kuo A."/>
            <person name="Mondo S."/>
            <person name="Pangilinan J."/>
            <person name="Riley R."/>
            <person name="LaButti K."/>
            <person name="Andreopoulos B."/>
            <person name="Lipzen A."/>
            <person name="Chen C."/>
            <person name="Yan M."/>
            <person name="Daum C."/>
            <person name="Ng V."/>
            <person name="Clum A."/>
            <person name="Steindorff A."/>
            <person name="Ohm R.A."/>
            <person name="Martin F."/>
            <person name="Silar P."/>
            <person name="Natvig D.O."/>
            <person name="Lalanne C."/>
            <person name="Gautier V."/>
            <person name="Ament-Velasquez S.L."/>
            <person name="Kruys A."/>
            <person name="Hutchinson M.I."/>
            <person name="Powell A.J."/>
            <person name="Barry K."/>
            <person name="Miller A.N."/>
            <person name="Grigoriev I.V."/>
            <person name="Debuchy R."/>
            <person name="Gladieux P."/>
            <person name="Hiltunen Thoren M."/>
            <person name="Johannesson H."/>
        </authorList>
    </citation>
    <scope>NUCLEOTIDE SEQUENCE</scope>
    <source>
        <strain evidence="16">CBS 958.72</strain>
    </source>
</reference>
<evidence type="ECO:0000256" key="7">
    <source>
        <dbReference type="ARBA" id="ARBA00023011"/>
    </source>
</evidence>
<gene>
    <name evidence="16" type="ORF">B0T24DRAFT_158677</name>
</gene>
<keyword evidence="3" id="KW-0444">Lipid biosynthesis</keyword>
<evidence type="ECO:0000259" key="15">
    <source>
        <dbReference type="PROSITE" id="PS51751"/>
    </source>
</evidence>
<dbReference type="PROSITE" id="PS51751">
    <property type="entry name" value="EXPERA"/>
    <property type="match status" value="1"/>
</dbReference>
<feature type="transmembrane region" description="Helical" evidence="14">
    <location>
        <begin position="20"/>
        <end position="44"/>
    </location>
</feature>
<keyword evidence="10" id="KW-1207">Sterol metabolism</keyword>
<dbReference type="GO" id="GO:0004769">
    <property type="term" value="F:steroid Delta-isomerase activity"/>
    <property type="evidence" value="ECO:0007669"/>
    <property type="project" value="TreeGrafter"/>
</dbReference>
<keyword evidence="4 13" id="KW-0812">Transmembrane</keyword>
<evidence type="ECO:0000256" key="8">
    <source>
        <dbReference type="ARBA" id="ARBA00023098"/>
    </source>
</evidence>
<dbReference type="InterPro" id="IPR007905">
    <property type="entry name" value="EBP"/>
</dbReference>
<dbReference type="GO" id="GO:0000247">
    <property type="term" value="F:C-8 sterol isomerase activity"/>
    <property type="evidence" value="ECO:0007669"/>
    <property type="project" value="TreeGrafter"/>
</dbReference>
<dbReference type="InterPro" id="IPR033118">
    <property type="entry name" value="EXPERA"/>
</dbReference>
<dbReference type="GO" id="GO:0047750">
    <property type="term" value="F:cholestenol delta-isomerase activity"/>
    <property type="evidence" value="ECO:0007669"/>
    <property type="project" value="InterPro"/>
</dbReference>
<keyword evidence="6 13" id="KW-1133">Transmembrane helix</keyword>
<feature type="transmembrane region" description="Helical" evidence="14">
    <location>
        <begin position="195"/>
        <end position="215"/>
    </location>
</feature>
<organism evidence="16 17">
    <name type="scientific">Lasiosphaeria ovina</name>
    <dbReference type="NCBI Taxonomy" id="92902"/>
    <lineage>
        <taxon>Eukaryota</taxon>
        <taxon>Fungi</taxon>
        <taxon>Dikarya</taxon>
        <taxon>Ascomycota</taxon>
        <taxon>Pezizomycotina</taxon>
        <taxon>Sordariomycetes</taxon>
        <taxon>Sordariomycetidae</taxon>
        <taxon>Sordariales</taxon>
        <taxon>Lasiosphaeriaceae</taxon>
        <taxon>Lasiosphaeria</taxon>
    </lineage>
</organism>
<dbReference type="Proteomes" id="UP001287356">
    <property type="component" value="Unassembled WGS sequence"/>
</dbReference>
<evidence type="ECO:0000256" key="4">
    <source>
        <dbReference type="ARBA" id="ARBA00022692"/>
    </source>
</evidence>
<evidence type="ECO:0000256" key="13">
    <source>
        <dbReference type="PROSITE-ProRule" id="PRU01087"/>
    </source>
</evidence>
<name>A0AAE0KMN7_9PEZI</name>
<evidence type="ECO:0000256" key="6">
    <source>
        <dbReference type="ARBA" id="ARBA00022989"/>
    </source>
</evidence>
<proteinExistence type="inferred from homology"/>
<feature type="transmembrane region" description="Helical" evidence="14">
    <location>
        <begin position="65"/>
        <end position="85"/>
    </location>
</feature>
<keyword evidence="8" id="KW-0443">Lipid metabolism</keyword>
<evidence type="ECO:0000256" key="12">
    <source>
        <dbReference type="ARBA" id="ARBA00023235"/>
    </source>
</evidence>
<sequence length="235" mass="25979">MANSHAPHPYYPPHVAVQGYAPNTLSVVALVAAFAGVIAAFLVFTLALARRLSPGLKRRRAEQAAFCWFVLCGFLHCFFEGYFVLNHAQIPGSQDLFAQLWKEYALSDSRYVTSDPFMLAIEVLTAIVWGPLSFLVAIYIAAAAATTANTRTRLQRHVLQAAVCVGHVYGVALYYGTCHFAERMRGVSYSRPETLYYWVYYAGLNAPWAVVPALLHYQSVKALTHVDGGAAKKEQ</sequence>
<evidence type="ECO:0000256" key="9">
    <source>
        <dbReference type="ARBA" id="ARBA00023136"/>
    </source>
</evidence>
<feature type="transmembrane region" description="Helical" evidence="14">
    <location>
        <begin position="117"/>
        <end position="145"/>
    </location>
</feature>